<dbReference type="Gene3D" id="1.20.1550.10">
    <property type="entry name" value="DsbB-like"/>
    <property type="match status" value="1"/>
</dbReference>
<keyword evidence="6 14" id="KW-0812">Transmembrane</keyword>
<feature type="transmembrane region" description="Helical" evidence="15">
    <location>
        <begin position="20"/>
        <end position="39"/>
    </location>
</feature>
<evidence type="ECO:0000256" key="11">
    <source>
        <dbReference type="ARBA" id="ARBA00023157"/>
    </source>
</evidence>
<protein>
    <recommendedName>
        <fullName evidence="14">Disulfide bond formation protein B</fullName>
    </recommendedName>
    <alternativeName>
        <fullName evidence="14">Disulfide oxidoreductase</fullName>
    </alternativeName>
</protein>
<keyword evidence="5" id="KW-0997">Cell inner membrane</keyword>
<dbReference type="GO" id="GO:0005886">
    <property type="term" value="C:plasma membrane"/>
    <property type="evidence" value="ECO:0007669"/>
    <property type="project" value="UniProtKB-SubCell"/>
</dbReference>
<dbReference type="InterPro" id="IPR023380">
    <property type="entry name" value="DsbB-like_sf"/>
</dbReference>
<evidence type="ECO:0000256" key="12">
    <source>
        <dbReference type="ARBA" id="ARBA00023186"/>
    </source>
</evidence>
<dbReference type="PANTHER" id="PTHR36570:SF3">
    <property type="entry name" value="DISULFIDE BOND FORMATION PROTEIN B"/>
    <property type="match status" value="1"/>
</dbReference>
<evidence type="ECO:0000256" key="10">
    <source>
        <dbReference type="ARBA" id="ARBA00023136"/>
    </source>
</evidence>
<gene>
    <name evidence="14 16" type="primary">dsbB</name>
    <name evidence="16" type="ORF">GCM10011289_21040</name>
</gene>
<evidence type="ECO:0000256" key="3">
    <source>
        <dbReference type="ARBA" id="ARBA00022448"/>
    </source>
</evidence>
<evidence type="ECO:0000313" key="17">
    <source>
        <dbReference type="Proteomes" id="UP000645257"/>
    </source>
</evidence>
<evidence type="ECO:0000256" key="2">
    <source>
        <dbReference type="ARBA" id="ARBA00008823"/>
    </source>
</evidence>
<comment type="caution">
    <text evidence="16">The sequence shown here is derived from an EMBL/GenBank/DDBJ whole genome shotgun (WGS) entry which is preliminary data.</text>
</comment>
<organism evidence="16 17">
    <name type="scientific">Paludibacterium paludis</name>
    <dbReference type="NCBI Taxonomy" id="1225769"/>
    <lineage>
        <taxon>Bacteria</taxon>
        <taxon>Pseudomonadati</taxon>
        <taxon>Pseudomonadota</taxon>
        <taxon>Betaproteobacteria</taxon>
        <taxon>Neisseriales</taxon>
        <taxon>Chromobacteriaceae</taxon>
        <taxon>Paludibacterium</taxon>
    </lineage>
</organism>
<sequence>MGFALYSQYALGLEPCPLCIFQRVGVIVVGLVALIAGLANPGRTGFRIGAVLVSLAAIAGGSVSLRQLWLQHLPADMVPACGPGLDYMLQTMPFSRMFRKVFEGSGECAVVDWTFLGMAMPFWVLVFFVMVLMFVIVLWRRHGR</sequence>
<accession>A0A918UAH6</accession>
<evidence type="ECO:0000256" key="15">
    <source>
        <dbReference type="SAM" id="Phobius"/>
    </source>
</evidence>
<keyword evidence="11 14" id="KW-1015">Disulfide bond</keyword>
<dbReference type="GO" id="GO:0015035">
    <property type="term" value="F:protein-disulfide reductase activity"/>
    <property type="evidence" value="ECO:0007669"/>
    <property type="project" value="UniProtKB-UniRule"/>
</dbReference>
<dbReference type="RefSeq" id="WP_229804680.1">
    <property type="nucleotide sequence ID" value="NZ_CP069161.1"/>
</dbReference>
<keyword evidence="8 14" id="KW-1133">Transmembrane helix</keyword>
<dbReference type="InterPro" id="IPR003752">
    <property type="entry name" value="DiS_bond_form_DsbB/BdbC"/>
</dbReference>
<dbReference type="InterPro" id="IPR050183">
    <property type="entry name" value="DsbB"/>
</dbReference>
<reference evidence="16" key="1">
    <citation type="journal article" date="2014" name="Int. J. Syst. Evol. Microbiol.">
        <title>Complete genome sequence of Corynebacterium casei LMG S-19264T (=DSM 44701T), isolated from a smear-ripened cheese.</title>
        <authorList>
            <consortium name="US DOE Joint Genome Institute (JGI-PGF)"/>
            <person name="Walter F."/>
            <person name="Albersmeier A."/>
            <person name="Kalinowski J."/>
            <person name="Ruckert C."/>
        </authorList>
    </citation>
    <scope>NUCLEOTIDE SEQUENCE</scope>
    <source>
        <strain evidence="16">KCTC 32182</strain>
    </source>
</reference>
<feature type="topological domain" description="Periplasmic" evidence="14">
    <location>
        <begin position="7"/>
        <end position="24"/>
    </location>
</feature>
<feature type="topological domain" description="Cytoplasmic" evidence="14">
    <location>
        <begin position="42"/>
        <end position="47"/>
    </location>
</feature>
<evidence type="ECO:0000256" key="6">
    <source>
        <dbReference type="ARBA" id="ARBA00022692"/>
    </source>
</evidence>
<evidence type="ECO:0000256" key="1">
    <source>
        <dbReference type="ARBA" id="ARBA00004429"/>
    </source>
</evidence>
<dbReference type="SUPFAM" id="SSF158442">
    <property type="entry name" value="DsbB-like"/>
    <property type="match status" value="1"/>
</dbReference>
<keyword evidence="4 14" id="KW-1003">Cell membrane</keyword>
<evidence type="ECO:0000256" key="7">
    <source>
        <dbReference type="ARBA" id="ARBA00022982"/>
    </source>
</evidence>
<keyword evidence="7 14" id="KW-0249">Electron transport</keyword>
<keyword evidence="12 14" id="KW-0143">Chaperone</keyword>
<evidence type="ECO:0000256" key="4">
    <source>
        <dbReference type="ARBA" id="ARBA00022475"/>
    </source>
</evidence>
<evidence type="ECO:0000256" key="14">
    <source>
        <dbReference type="HAMAP-Rule" id="MF_00286"/>
    </source>
</evidence>
<keyword evidence="13 14" id="KW-0676">Redox-active center</keyword>
<evidence type="ECO:0000256" key="8">
    <source>
        <dbReference type="ARBA" id="ARBA00022989"/>
    </source>
</evidence>
<dbReference type="Pfam" id="PF02600">
    <property type="entry name" value="DsbB"/>
    <property type="match status" value="1"/>
</dbReference>
<dbReference type="PANTHER" id="PTHR36570">
    <property type="entry name" value="DISULFIDE BOND FORMATION PROTEIN B"/>
    <property type="match status" value="1"/>
</dbReference>
<name>A0A918UAH6_9NEIS</name>
<keyword evidence="3 14" id="KW-0813">Transport</keyword>
<feature type="transmembrane region" description="Helical" evidence="15">
    <location>
        <begin position="46"/>
        <end position="69"/>
    </location>
</feature>
<dbReference type="GO" id="GO:0009055">
    <property type="term" value="F:electron transfer activity"/>
    <property type="evidence" value="ECO:0007669"/>
    <property type="project" value="UniProtKB-UniRule"/>
</dbReference>
<dbReference type="HAMAP" id="MF_00286">
    <property type="entry name" value="DsbB"/>
    <property type="match status" value="1"/>
</dbReference>
<comment type="similarity">
    <text evidence="2 14">Belongs to the DsbB family.</text>
</comment>
<keyword evidence="10 14" id="KW-0472">Membrane</keyword>
<evidence type="ECO:0000313" key="16">
    <source>
        <dbReference type="EMBL" id="GGY17404.1"/>
    </source>
</evidence>
<evidence type="ECO:0000256" key="9">
    <source>
        <dbReference type="ARBA" id="ARBA00023002"/>
    </source>
</evidence>
<dbReference type="InterPro" id="IPR022920">
    <property type="entry name" value="Disulphide_bond_form_DsbB"/>
</dbReference>
<feature type="transmembrane region" description="Helical" evidence="15">
    <location>
        <begin position="120"/>
        <end position="139"/>
    </location>
</feature>
<dbReference type="EMBL" id="BMYX01000011">
    <property type="protein sequence ID" value="GGY17404.1"/>
    <property type="molecule type" value="Genomic_DNA"/>
</dbReference>
<keyword evidence="9 14" id="KW-0560">Oxidoreductase</keyword>
<reference evidence="16" key="2">
    <citation type="submission" date="2020-09" db="EMBL/GenBank/DDBJ databases">
        <authorList>
            <person name="Sun Q."/>
            <person name="Kim S."/>
        </authorList>
    </citation>
    <scope>NUCLEOTIDE SEQUENCE</scope>
    <source>
        <strain evidence="16">KCTC 32182</strain>
    </source>
</reference>
<dbReference type="Proteomes" id="UP000645257">
    <property type="component" value="Unassembled WGS sequence"/>
</dbReference>
<proteinExistence type="inferred from homology"/>
<comment type="subcellular location">
    <subcellularLocation>
        <location evidence="1">Cell inner membrane</location>
        <topology evidence="1">Multi-pass membrane protein</topology>
    </subcellularLocation>
    <subcellularLocation>
        <location evidence="14">Cell membrane</location>
        <topology evidence="14">Multi-pass membrane protein</topology>
    </subcellularLocation>
</comment>
<keyword evidence="17" id="KW-1185">Reference proteome</keyword>
<dbReference type="GO" id="GO:0006457">
    <property type="term" value="P:protein folding"/>
    <property type="evidence" value="ECO:0007669"/>
    <property type="project" value="InterPro"/>
</dbReference>
<comment type="caution">
    <text evidence="14">Lacks conserved residue(s) required for the propagation of feature annotation.</text>
</comment>
<feature type="topological domain" description="Cytoplasmic" evidence="14">
    <location>
        <begin position="142"/>
        <end position="144"/>
    </location>
</feature>
<comment type="function">
    <text evidence="14">Required for disulfide bond formation in some periplasmic proteins. Acts by oxidizing the DsbA protein.</text>
</comment>
<dbReference type="AlphaFoldDB" id="A0A918UAH6"/>
<feature type="topological domain" description="Cytoplasmic" evidence="14">
    <location>
        <begin position="1"/>
        <end position="3"/>
    </location>
</feature>
<evidence type="ECO:0000256" key="5">
    <source>
        <dbReference type="ARBA" id="ARBA00022519"/>
    </source>
</evidence>
<feature type="disulfide bond" description="Redox-active" evidence="14">
    <location>
        <begin position="16"/>
        <end position="19"/>
    </location>
</feature>
<evidence type="ECO:0000256" key="13">
    <source>
        <dbReference type="ARBA" id="ARBA00023284"/>
    </source>
</evidence>